<accession>A0A6C0GTV0</accession>
<dbReference type="AlphaFoldDB" id="A0A6C0GTV0"/>
<evidence type="ECO:0000313" key="2">
    <source>
        <dbReference type="Proteomes" id="UP000480178"/>
    </source>
</evidence>
<protein>
    <submittedName>
        <fullName evidence="1">WbqC family protein</fullName>
    </submittedName>
</protein>
<keyword evidence="2" id="KW-1185">Reference proteome</keyword>
<sequence length="211" mass="24660">MEPPASVVIELHYLPCIEYFASWLKYDIIYIEAWEHFQKQSYRNRCKILMANKVATLSVPVHKASSKQLIREVQIDYSQKWLTDHWRTISSAYGKSAYFTHYAGFFEEIFLKKYEFLFDLNLELLTACLSLLKINKRIEFTAGYKNNAEKGQNDLRSKIHPKVKVNQTNIYHPVPYMQNFGSNFVSNLSIIDVLFCEGPYAANIIRQSLVP</sequence>
<dbReference type="Pfam" id="PF08889">
    <property type="entry name" value="WbqC"/>
    <property type="match status" value="2"/>
</dbReference>
<dbReference type="Proteomes" id="UP000480178">
    <property type="component" value="Chromosome"/>
</dbReference>
<organism evidence="1 2">
    <name type="scientific">Rhodocytophaga rosea</name>
    <dbReference type="NCBI Taxonomy" id="2704465"/>
    <lineage>
        <taxon>Bacteria</taxon>
        <taxon>Pseudomonadati</taxon>
        <taxon>Bacteroidota</taxon>
        <taxon>Cytophagia</taxon>
        <taxon>Cytophagales</taxon>
        <taxon>Rhodocytophagaceae</taxon>
        <taxon>Rhodocytophaga</taxon>
    </lineage>
</organism>
<name>A0A6C0GTV0_9BACT</name>
<evidence type="ECO:0000313" key="1">
    <source>
        <dbReference type="EMBL" id="QHT71456.1"/>
    </source>
</evidence>
<reference evidence="1 2" key="1">
    <citation type="submission" date="2020-01" db="EMBL/GenBank/DDBJ databases">
        <authorList>
            <person name="Kim M.K."/>
        </authorList>
    </citation>
    <scope>NUCLEOTIDE SEQUENCE [LARGE SCALE GENOMIC DNA]</scope>
    <source>
        <strain evidence="1 2">172606-1</strain>
    </source>
</reference>
<gene>
    <name evidence="1" type="ORF">GXP67_34755</name>
</gene>
<dbReference type="RefSeq" id="WP_162447395.1">
    <property type="nucleotide sequence ID" value="NZ_CP048222.1"/>
</dbReference>
<dbReference type="InterPro" id="IPR014985">
    <property type="entry name" value="WbqC"/>
</dbReference>
<proteinExistence type="predicted"/>
<dbReference type="EMBL" id="CP048222">
    <property type="protein sequence ID" value="QHT71456.1"/>
    <property type="molecule type" value="Genomic_DNA"/>
</dbReference>
<dbReference type="KEGG" id="rhoz:GXP67_34755"/>